<evidence type="ECO:0000313" key="3">
    <source>
        <dbReference type="EMBL" id="TFD59861.1"/>
    </source>
</evidence>
<dbReference type="Proteomes" id="UP000298170">
    <property type="component" value="Unassembled WGS sequence"/>
</dbReference>
<keyword evidence="4" id="KW-1185">Reference proteome</keyword>
<comment type="caution">
    <text evidence="3">The sequence shown here is derived from an EMBL/GenBank/DDBJ whole genome shotgun (WGS) entry which is preliminary data.</text>
</comment>
<feature type="transmembrane region" description="Helical" evidence="2">
    <location>
        <begin position="34"/>
        <end position="53"/>
    </location>
</feature>
<reference evidence="3 4" key="1">
    <citation type="submission" date="2019-03" db="EMBL/GenBank/DDBJ databases">
        <title>Genomics of glacier-inhabiting Cryobacterium strains.</title>
        <authorList>
            <person name="Liu Q."/>
            <person name="Xin Y.-H."/>
        </authorList>
    </citation>
    <scope>NUCLEOTIDE SEQUENCE [LARGE SCALE GENOMIC DNA]</scope>
    <source>
        <strain evidence="3 4">Sr39</strain>
    </source>
</reference>
<evidence type="ECO:0000256" key="1">
    <source>
        <dbReference type="SAM" id="MobiDB-lite"/>
    </source>
</evidence>
<feature type="region of interest" description="Disordered" evidence="1">
    <location>
        <begin position="205"/>
        <end position="226"/>
    </location>
</feature>
<evidence type="ECO:0000313" key="4">
    <source>
        <dbReference type="Proteomes" id="UP000298170"/>
    </source>
</evidence>
<proteinExistence type="predicted"/>
<gene>
    <name evidence="3" type="ORF">E3T39_09245</name>
</gene>
<keyword evidence="2" id="KW-1133">Transmembrane helix</keyword>
<dbReference type="AlphaFoldDB" id="A0A4R9AF83"/>
<dbReference type="OrthoDB" id="5114155at2"/>
<accession>A0A4R9AF83</accession>
<dbReference type="RefSeq" id="WP_134514644.1">
    <property type="nucleotide sequence ID" value="NZ_SOHJ01000009.1"/>
</dbReference>
<name>A0A4R9AF83_9MICO</name>
<protein>
    <submittedName>
        <fullName evidence="3">Uncharacterized protein</fullName>
    </submittedName>
</protein>
<keyword evidence="2" id="KW-0472">Membrane</keyword>
<sequence length="226" mass="23327">MIFGTISIRRHFASHGAPVAKNARGDSGYTLVELLIYSGLLVLVLTVVGGTLLNTLSSEQKVLQSADANGVSQLIASSVHSGVRNATALKVFESTSADDNDQLLIVTSISSDPELTAAARVCQAWYYTEADKGAMYYKRSTESGAFVGVTTDTLAGDLTGWTLLGSGLSAAEASPGVSQLVFDDVTSGHPSVALNFAINADGDSSPAQISTTGTSRQSGTEATPCS</sequence>
<organism evidence="3 4">
    <name type="scientific">Cryobacterium suzukii</name>
    <dbReference type="NCBI Taxonomy" id="1259198"/>
    <lineage>
        <taxon>Bacteria</taxon>
        <taxon>Bacillati</taxon>
        <taxon>Actinomycetota</taxon>
        <taxon>Actinomycetes</taxon>
        <taxon>Micrococcales</taxon>
        <taxon>Microbacteriaceae</taxon>
        <taxon>Cryobacterium</taxon>
    </lineage>
</organism>
<evidence type="ECO:0000256" key="2">
    <source>
        <dbReference type="SAM" id="Phobius"/>
    </source>
</evidence>
<dbReference type="EMBL" id="SOHJ01000009">
    <property type="protein sequence ID" value="TFD59861.1"/>
    <property type="molecule type" value="Genomic_DNA"/>
</dbReference>
<keyword evidence="2" id="KW-0812">Transmembrane</keyword>